<evidence type="ECO:0000256" key="7">
    <source>
        <dbReference type="PROSITE-ProRule" id="PRU00810"/>
    </source>
</evidence>
<dbReference type="GO" id="GO:0000118">
    <property type="term" value="C:histone deacetylase complex"/>
    <property type="evidence" value="ECO:0007669"/>
    <property type="project" value="TreeGrafter"/>
</dbReference>
<evidence type="ECO:0000256" key="8">
    <source>
        <dbReference type="SAM" id="MobiDB-lite"/>
    </source>
</evidence>
<dbReference type="AlphaFoldDB" id="K0SCZ8"/>
<dbReference type="PANTHER" id="PTHR12346:SF0">
    <property type="entry name" value="SIN3A, ISOFORM G"/>
    <property type="match status" value="1"/>
</dbReference>
<name>K0SCZ8_THAOC</name>
<dbReference type="SMART" id="SM00249">
    <property type="entry name" value="PHD"/>
    <property type="match status" value="1"/>
</dbReference>
<reference evidence="10 11" key="1">
    <citation type="journal article" date="2012" name="Genome Biol.">
        <title>Genome and low-iron response of an oceanic diatom adapted to chronic iron limitation.</title>
        <authorList>
            <person name="Lommer M."/>
            <person name="Specht M."/>
            <person name="Roy A.S."/>
            <person name="Kraemer L."/>
            <person name="Andreson R."/>
            <person name="Gutowska M.A."/>
            <person name="Wolf J."/>
            <person name="Bergner S.V."/>
            <person name="Schilhabel M.B."/>
            <person name="Klostermeier U.C."/>
            <person name="Beiko R.G."/>
            <person name="Rosenstiel P."/>
            <person name="Hippler M."/>
            <person name="Laroche J."/>
        </authorList>
    </citation>
    <scope>NUCLEOTIDE SEQUENCE [LARGE SCALE GENOMIC DNA]</scope>
    <source>
        <strain evidence="10 11">CCMP1005</strain>
    </source>
</reference>
<keyword evidence="4" id="KW-0863">Zinc-finger</keyword>
<evidence type="ECO:0000313" key="11">
    <source>
        <dbReference type="Proteomes" id="UP000266841"/>
    </source>
</evidence>
<keyword evidence="6 7" id="KW-0539">Nucleus</keyword>
<feature type="region of interest" description="Disordered" evidence="8">
    <location>
        <begin position="101"/>
        <end position="187"/>
    </location>
</feature>
<dbReference type="SUPFAM" id="SSF47762">
    <property type="entry name" value="PAH2 domain"/>
    <property type="match status" value="1"/>
</dbReference>
<feature type="region of interest" description="Disordered" evidence="8">
    <location>
        <begin position="1"/>
        <end position="30"/>
    </location>
</feature>
<evidence type="ECO:0000256" key="6">
    <source>
        <dbReference type="ARBA" id="ARBA00023242"/>
    </source>
</evidence>
<keyword evidence="11" id="KW-1185">Reference proteome</keyword>
<evidence type="ECO:0000259" key="9">
    <source>
        <dbReference type="SMART" id="SM00249"/>
    </source>
</evidence>
<dbReference type="InterPro" id="IPR001965">
    <property type="entry name" value="Znf_PHD"/>
</dbReference>
<comment type="caution">
    <text evidence="10">The sequence shown here is derived from an EMBL/GenBank/DDBJ whole genome shotgun (WGS) entry which is preliminary data.</text>
</comment>
<dbReference type="GO" id="GO:0008270">
    <property type="term" value="F:zinc ion binding"/>
    <property type="evidence" value="ECO:0007669"/>
    <property type="project" value="UniProtKB-KW"/>
</dbReference>
<dbReference type="eggNOG" id="KOG4204">
    <property type="taxonomic scope" value="Eukaryota"/>
</dbReference>
<dbReference type="Gene3D" id="3.30.40.10">
    <property type="entry name" value="Zinc/RING finger domain, C3HC4 (zinc finger)"/>
    <property type="match status" value="1"/>
</dbReference>
<evidence type="ECO:0000256" key="2">
    <source>
        <dbReference type="ARBA" id="ARBA00022491"/>
    </source>
</evidence>
<keyword evidence="2" id="KW-0678">Repressor</keyword>
<proteinExistence type="predicted"/>
<feature type="compositionally biased region" description="Basic residues" evidence="8">
    <location>
        <begin position="132"/>
        <end position="141"/>
    </location>
</feature>
<accession>K0SCZ8</accession>
<protein>
    <recommendedName>
        <fullName evidence="9">Zinc finger PHD-type domain-containing protein</fullName>
    </recommendedName>
</protein>
<gene>
    <name evidence="10" type="ORF">THAOC_16565</name>
</gene>
<feature type="compositionally biased region" description="Basic and acidic residues" evidence="8">
    <location>
        <begin position="18"/>
        <end position="30"/>
    </location>
</feature>
<comment type="subcellular location">
    <subcellularLocation>
        <location evidence="1 7">Nucleus</location>
    </subcellularLocation>
</comment>
<dbReference type="Gene3D" id="1.20.1160.11">
    <property type="entry name" value="Paired amphipathic helix"/>
    <property type="match status" value="1"/>
</dbReference>
<dbReference type="PROSITE" id="PS01359">
    <property type="entry name" value="ZF_PHD_1"/>
    <property type="match status" value="1"/>
</dbReference>
<dbReference type="SUPFAM" id="SSF57903">
    <property type="entry name" value="FYVE/PHD zinc finger"/>
    <property type="match status" value="1"/>
</dbReference>
<dbReference type="Pfam" id="PF02671">
    <property type="entry name" value="PAH"/>
    <property type="match status" value="1"/>
</dbReference>
<dbReference type="GO" id="GO:0000122">
    <property type="term" value="P:negative regulation of transcription by RNA polymerase II"/>
    <property type="evidence" value="ECO:0007669"/>
    <property type="project" value="TreeGrafter"/>
</dbReference>
<evidence type="ECO:0000256" key="1">
    <source>
        <dbReference type="ARBA" id="ARBA00004123"/>
    </source>
</evidence>
<keyword evidence="5" id="KW-0862">Zinc</keyword>
<evidence type="ECO:0000313" key="10">
    <source>
        <dbReference type="EMBL" id="EJK62809.1"/>
    </source>
</evidence>
<feature type="compositionally biased region" description="Basic and acidic residues" evidence="8">
    <location>
        <begin position="144"/>
        <end position="154"/>
    </location>
</feature>
<feature type="domain" description="Zinc finger PHD-type" evidence="9">
    <location>
        <begin position="227"/>
        <end position="288"/>
    </location>
</feature>
<dbReference type="GO" id="GO:0003714">
    <property type="term" value="F:transcription corepressor activity"/>
    <property type="evidence" value="ECO:0007669"/>
    <property type="project" value="InterPro"/>
</dbReference>
<organism evidence="10 11">
    <name type="scientific">Thalassiosira oceanica</name>
    <name type="common">Marine diatom</name>
    <dbReference type="NCBI Taxonomy" id="159749"/>
    <lineage>
        <taxon>Eukaryota</taxon>
        <taxon>Sar</taxon>
        <taxon>Stramenopiles</taxon>
        <taxon>Ochrophyta</taxon>
        <taxon>Bacillariophyta</taxon>
        <taxon>Coscinodiscophyceae</taxon>
        <taxon>Thalassiosirophycidae</taxon>
        <taxon>Thalassiosirales</taxon>
        <taxon>Thalassiosiraceae</taxon>
        <taxon>Thalassiosira</taxon>
    </lineage>
</organism>
<dbReference type="EMBL" id="AGNL01018607">
    <property type="protein sequence ID" value="EJK62809.1"/>
    <property type="molecule type" value="Genomic_DNA"/>
</dbReference>
<dbReference type="InterPro" id="IPR019786">
    <property type="entry name" value="Zinc_finger_PHD-type_CS"/>
</dbReference>
<evidence type="ECO:0000256" key="4">
    <source>
        <dbReference type="ARBA" id="ARBA00022771"/>
    </source>
</evidence>
<dbReference type="OrthoDB" id="49451at2759"/>
<evidence type="ECO:0000256" key="5">
    <source>
        <dbReference type="ARBA" id="ARBA00022833"/>
    </source>
</evidence>
<sequence length="713" mass="80204">MRGDLAGPQMKQSGAASTRRDGRGRAQIDNARKYVARVKEMYGSDSRQYRGFLEALREYRSRQLEPLDVIDRIAQLFKGDRSLIIGFNAFLPEEYHIYTGRAVQTPPRGNSAQQRSEEEDESKPSGDAVPRPPKKKPKSGLKAKPLEDQPDADRPSSNPKKHKRKLKIPSSHNPDKFTPPSPAPRPLKRQAQSLVGQNVLKPNTKIIMSALGSNDEGKKIEVSDVINCCLCRGSRDETEKDETVLMCEQKGCDVEFHLGCLYHYYPHIERPKNGEGVPEGELYCSECHVMGSASVLENYFDKVESERSNYSCQREFVGFLLANHMKDYPDANSRKTPQDRTTSQNVEYLPPPRSELWYAHDLVEQALEGSESVSDIERTGELLVGKSVRIYNSLDNDYHVGRIVDWRTSTVYSSIYGNAGPPVSEDNTVELNDLEFYGNGPLSTSEFLIRFPPGLQGRKKEVTRWVHLEEHSLAVGVCLIEGRTTSVKSSKTIEDWKPALVIARSALELVAVRQFLNEDENGNLFAEMITEGSNRKPHLSDRWALASFFGYHGEDQHGLLRLRDEARELSFDETKSNGMGEDEEDVTKPEAVAKGLPPTYRSRFADHSDIPLNLALAEKAEQERCKDWVKLILQKNNHPSALVSANEYGLHLEVDLGGQQIELDRLKMATTIDCCHGKLSRERETIMGFKCEPVSSMAGAISQLHGHYIEEAK</sequence>
<dbReference type="InterPro" id="IPR003822">
    <property type="entry name" value="PAH"/>
</dbReference>
<dbReference type="InterPro" id="IPR013083">
    <property type="entry name" value="Znf_RING/FYVE/PHD"/>
</dbReference>
<evidence type="ECO:0000256" key="3">
    <source>
        <dbReference type="ARBA" id="ARBA00022723"/>
    </source>
</evidence>
<dbReference type="GO" id="GO:0000785">
    <property type="term" value="C:chromatin"/>
    <property type="evidence" value="ECO:0007669"/>
    <property type="project" value="TreeGrafter"/>
</dbReference>
<dbReference type="Proteomes" id="UP000266841">
    <property type="component" value="Unassembled WGS sequence"/>
</dbReference>
<dbReference type="InterPro" id="IPR039774">
    <property type="entry name" value="Sin3-like"/>
</dbReference>
<keyword evidence="3" id="KW-0479">Metal-binding</keyword>
<dbReference type="InterPro" id="IPR011011">
    <property type="entry name" value="Znf_FYVE_PHD"/>
</dbReference>
<dbReference type="PANTHER" id="PTHR12346">
    <property type="entry name" value="SIN3B-RELATED"/>
    <property type="match status" value="1"/>
</dbReference>
<dbReference type="PROSITE" id="PS51477">
    <property type="entry name" value="PAH"/>
    <property type="match status" value="1"/>
</dbReference>
<dbReference type="CDD" id="cd15489">
    <property type="entry name" value="PHD_SF"/>
    <property type="match status" value="1"/>
</dbReference>
<dbReference type="InterPro" id="IPR036600">
    <property type="entry name" value="PAH_sf"/>
</dbReference>